<dbReference type="STRING" id="246437.L8Y5N7"/>
<dbReference type="InterPro" id="IPR001660">
    <property type="entry name" value="SAM"/>
</dbReference>
<dbReference type="FunFam" id="2.30.30.140:FF:000010">
    <property type="entry name" value="MBT domain-containing protein 1 isoform X1"/>
    <property type="match status" value="1"/>
</dbReference>
<dbReference type="InterPro" id="IPR013761">
    <property type="entry name" value="SAM/pointed_sf"/>
</dbReference>
<comment type="subcellular location">
    <subcellularLocation>
        <location evidence="2">Endoplasmic reticulum membrane</location>
        <topology evidence="2">Multi-pass membrane protein</topology>
    </subcellularLocation>
    <subcellularLocation>
        <location evidence="1">Nucleus</location>
    </subcellularLocation>
</comment>
<dbReference type="SMART" id="SM00561">
    <property type="entry name" value="MBT"/>
    <property type="match status" value="2"/>
</dbReference>
<evidence type="ECO:0000313" key="18">
    <source>
        <dbReference type="EMBL" id="ELV10369.1"/>
    </source>
</evidence>
<dbReference type="InterPro" id="IPR004092">
    <property type="entry name" value="Mbt"/>
</dbReference>
<feature type="repeat" description="MBT" evidence="14">
    <location>
        <begin position="459"/>
        <end position="565"/>
    </location>
</feature>
<evidence type="ECO:0000256" key="1">
    <source>
        <dbReference type="ARBA" id="ARBA00004123"/>
    </source>
</evidence>
<evidence type="ECO:0000256" key="10">
    <source>
        <dbReference type="ARBA" id="ARBA00023242"/>
    </source>
</evidence>
<dbReference type="FunFam" id="1.10.150.50:FF:000027">
    <property type="entry name" value="scm-like with four MBT domains protein 2"/>
    <property type="match status" value="1"/>
</dbReference>
<feature type="transmembrane region" description="Helical" evidence="16">
    <location>
        <begin position="69"/>
        <end position="95"/>
    </location>
</feature>
<reference evidence="19" key="1">
    <citation type="submission" date="2012-07" db="EMBL/GenBank/DDBJ databases">
        <title>Genome of the Chinese tree shrew, a rising model animal genetically related to primates.</title>
        <authorList>
            <person name="Zhang G."/>
            <person name="Fan Y."/>
            <person name="Yao Y."/>
            <person name="Huang Z."/>
        </authorList>
    </citation>
    <scope>NUCLEOTIDE SEQUENCE [LARGE SCALE GENOMIC DNA]</scope>
</reference>
<dbReference type="InParanoid" id="L8Y5N7"/>
<feature type="region of interest" description="Disordered" evidence="15">
    <location>
        <begin position="695"/>
        <end position="831"/>
    </location>
</feature>
<dbReference type="InterPro" id="IPR007594">
    <property type="entry name" value="RFT1"/>
</dbReference>
<dbReference type="InterPro" id="IPR047351">
    <property type="entry name" value="MBT_SFMBT1_rpt3"/>
</dbReference>
<dbReference type="GO" id="GO:0003714">
    <property type="term" value="F:transcription corepressor activity"/>
    <property type="evidence" value="ECO:0007669"/>
    <property type="project" value="InterPro"/>
</dbReference>
<dbReference type="FunCoup" id="L8Y5N7">
    <property type="interactions" value="1460"/>
</dbReference>
<feature type="compositionally biased region" description="Low complexity" evidence="15">
    <location>
        <begin position="791"/>
        <end position="803"/>
    </location>
</feature>
<comment type="similarity">
    <text evidence="4">Belongs to the RFT1 family.</text>
</comment>
<evidence type="ECO:0000313" key="19">
    <source>
        <dbReference type="Proteomes" id="UP000011518"/>
    </source>
</evidence>
<feature type="compositionally biased region" description="Acidic residues" evidence="15">
    <location>
        <begin position="753"/>
        <end position="767"/>
    </location>
</feature>
<evidence type="ECO:0000256" key="14">
    <source>
        <dbReference type="PROSITE-ProRule" id="PRU00459"/>
    </source>
</evidence>
<organism evidence="18 19">
    <name type="scientific">Tupaia chinensis</name>
    <name type="common">Chinese tree shrew</name>
    <name type="synonym">Tupaia belangeri chinensis</name>
    <dbReference type="NCBI Taxonomy" id="246437"/>
    <lineage>
        <taxon>Eukaryota</taxon>
        <taxon>Metazoa</taxon>
        <taxon>Chordata</taxon>
        <taxon>Craniata</taxon>
        <taxon>Vertebrata</taxon>
        <taxon>Euteleostomi</taxon>
        <taxon>Mammalia</taxon>
        <taxon>Eutheria</taxon>
        <taxon>Euarchontoglires</taxon>
        <taxon>Scandentia</taxon>
        <taxon>Tupaiidae</taxon>
        <taxon>Tupaia</taxon>
    </lineage>
</organism>
<keyword evidence="9 16" id="KW-0472">Membrane</keyword>
<proteinExistence type="inferred from homology"/>
<evidence type="ECO:0000256" key="13">
    <source>
        <dbReference type="ARBA" id="ARBA00045912"/>
    </source>
</evidence>
<feature type="transmembrane region" description="Helical" evidence="16">
    <location>
        <begin position="247"/>
        <end position="264"/>
    </location>
</feature>
<evidence type="ECO:0000256" key="4">
    <source>
        <dbReference type="ARBA" id="ARBA00010288"/>
    </source>
</evidence>
<keyword evidence="7" id="KW-0256">Endoplasmic reticulum</keyword>
<dbReference type="PANTHER" id="PTHR13117:SF5">
    <property type="entry name" value="PROTEIN RFT1 HOMOLOG"/>
    <property type="match status" value="1"/>
</dbReference>
<feature type="transmembrane region" description="Helical" evidence="16">
    <location>
        <begin position="37"/>
        <end position="57"/>
    </location>
</feature>
<evidence type="ECO:0000259" key="17">
    <source>
        <dbReference type="SMART" id="SM00454"/>
    </source>
</evidence>
<dbReference type="SUPFAM" id="SSF63748">
    <property type="entry name" value="Tudor/PWWP/MBT"/>
    <property type="match status" value="2"/>
</dbReference>
<dbReference type="InterPro" id="IPR038348">
    <property type="entry name" value="SLED_sf"/>
</dbReference>
<dbReference type="GO" id="GO:0034203">
    <property type="term" value="P:glycolipid translocation"/>
    <property type="evidence" value="ECO:0007669"/>
    <property type="project" value="TreeGrafter"/>
</dbReference>
<keyword evidence="5 16" id="KW-0812">Transmembrane</keyword>
<feature type="compositionally biased region" description="Acidic residues" evidence="15">
    <location>
        <begin position="775"/>
        <end position="784"/>
    </location>
</feature>
<evidence type="ECO:0000256" key="3">
    <source>
        <dbReference type="ARBA" id="ARBA00004922"/>
    </source>
</evidence>
<dbReference type="Proteomes" id="UP000011518">
    <property type="component" value="Unassembled WGS sequence"/>
</dbReference>
<sequence length="920" mass="101800">MRLMLLYSTIIFLAREAFRRACLSGGAQRDWNQTFNLLWLTVPLGVFWSLILGYIWLQLLEVPNPSVVPYYGTGVLLFALSAVVELLGEPFWVLAQTHLFVRFKDDVALAAAVLESLLKLALLTGLTITVFGFAYSQLALDIYGGTMLSSGSGPVLLRSYCVYVLLLAVNGVTECFMFAAMSKEAVDRYNFTLLALSSSFLVLSYLLTRWCGSVGFILANCFNMGIRITQSLCFIHRYYQGSPHRPLAGLSLSPVLLGVFVLSGGVTGVSEAFLCCEQGWPARLAHVAVGAFCLGVTLGTAFLTETKLIHFLRTQLARSPAMTEPAKAAGGIADTRGSAAAPPPATHRGTCPSCPVPAGTALISASAWVLPKVDTRLQNGFAPGMKLEVAVRTDPETYWVATIITTCEQLLLLRYDGYGEDRRADFWCDIRKAGLYPIGWCEQNKKTLEAPEGIRDRVSDWDEFLRQTLVGACSPPVPLLEGDKQVIGIHTFSVNMKLEAVDPWSPFGIAPATVVKVLDEKYFLVEMDDLRPEGHAPRSFVCHADSPGIFPVQWSLKNGVHISPPPGYPSQDFDWADYLKQCGAEAAPQRCFPPVLTLLINAAYKPSRVLRELQLDRGSVWHGCGEVLKAKYKGKSYRATVEIVKTADRVTEFCRQTCVKLECCPNLFGPRMVLDKCSENCSVLTKTKYTHYYGKKKNKRIGRPPGGHSNLACALKKASKRRKRRKNVFVHKKKRSSASVDNTPVGSPQGSGGEEEDDPDEGDDDSLSEGSTSEQQDELQEESEMSEKKSCSSSPTQSEMSTSLPPDRQRRKRELRTSSFSDDENKPPSPKEIRIEVAERLHLDSNPLKWSVADVVRFIRSTDCAPLARIFLDQEIDGQALLLLTLPTVQECMDLKLGPAIKLCHHIERIKFAFYEQFAN</sequence>
<dbReference type="eggNOG" id="KOG3766">
    <property type="taxonomic scope" value="Eukaryota"/>
</dbReference>
<dbReference type="AlphaFoldDB" id="L8Y5N7"/>
<evidence type="ECO:0000256" key="8">
    <source>
        <dbReference type="ARBA" id="ARBA00022989"/>
    </source>
</evidence>
<keyword evidence="10" id="KW-0539">Nucleus</keyword>
<dbReference type="SUPFAM" id="SSF47769">
    <property type="entry name" value="SAM/Pointed domain"/>
    <property type="match status" value="1"/>
</dbReference>
<dbReference type="GO" id="GO:0042393">
    <property type="term" value="F:histone binding"/>
    <property type="evidence" value="ECO:0007669"/>
    <property type="project" value="InterPro"/>
</dbReference>
<dbReference type="CDD" id="cd20115">
    <property type="entry name" value="MBT_SFMBT1_rpt3"/>
    <property type="match status" value="1"/>
</dbReference>
<feature type="transmembrane region" description="Helical" evidence="16">
    <location>
        <begin position="155"/>
        <end position="179"/>
    </location>
</feature>
<dbReference type="PANTHER" id="PTHR13117">
    <property type="entry name" value="ENDOPLASMIC RETICULUM MULTISPAN TRANSMEMBRANE PROTEIN-RELATED"/>
    <property type="match status" value="1"/>
</dbReference>
<evidence type="ECO:0000256" key="5">
    <source>
        <dbReference type="ARBA" id="ARBA00022692"/>
    </source>
</evidence>
<dbReference type="Gene3D" id="3.90.1150.190">
    <property type="entry name" value="SLED domain"/>
    <property type="match status" value="1"/>
</dbReference>
<keyword evidence="8 16" id="KW-1133">Transmembrane helix</keyword>
<dbReference type="InterPro" id="IPR037604">
    <property type="entry name" value="Scm-like-4MBT1/2_SAM"/>
</dbReference>
<evidence type="ECO:0000256" key="9">
    <source>
        <dbReference type="ARBA" id="ARBA00023136"/>
    </source>
</evidence>
<dbReference type="SMART" id="SM00454">
    <property type="entry name" value="SAM"/>
    <property type="match status" value="1"/>
</dbReference>
<gene>
    <name evidence="18" type="ORF">TREES_T100010303</name>
</gene>
<comment type="function">
    <text evidence="13">Intramembrane glycolipid transporter that operates in the biosynthetic pathway of dolichol-linked oligosaccharides, the glycan precursors employed in protein asparagine (N)-glycosylation. The sequential addition of sugars to dolichol pyrophosphate produces dolichol-linked oligosaccharides containing fourteen sugars, including two GlcNAcs, nine mannoses and three glucoses. Once assembled, the oligosaccharide is transferred from the lipid to nascent proteins by oligosaccharyltransferases. The assembly of dolichol-linked oligosaccharides begins on the cytosolic side of the endoplasmic reticulum membrane and finishes in its lumen. RFT1 could mediate the translocation of the cytosolically oriented intermediate DolPP-GlcNAc2Man5, produced by ALG11, into the ER lumen where dolichol-linked oligosaccharides assembly continues. However, the intramembrane lipid transporter activity could not be confirmed in vitro.</text>
</comment>
<dbReference type="CDD" id="cd09581">
    <property type="entry name" value="SAM_Scm-like-4MBT1_2"/>
    <property type="match status" value="1"/>
</dbReference>
<evidence type="ECO:0000256" key="7">
    <source>
        <dbReference type="ARBA" id="ARBA00022824"/>
    </source>
</evidence>
<dbReference type="Gene3D" id="1.10.150.50">
    <property type="entry name" value="Transcription Factor, Ets-1"/>
    <property type="match status" value="1"/>
</dbReference>
<name>L8Y5N7_TUPCH</name>
<keyword evidence="6" id="KW-0677">Repeat</keyword>
<evidence type="ECO:0000256" key="11">
    <source>
        <dbReference type="ARBA" id="ARBA00044793"/>
    </source>
</evidence>
<dbReference type="GO" id="GO:0005634">
    <property type="term" value="C:nucleus"/>
    <property type="evidence" value="ECO:0007669"/>
    <property type="project" value="UniProtKB-SubCell"/>
</dbReference>
<dbReference type="Pfam" id="PF02820">
    <property type="entry name" value="MBT"/>
    <property type="match status" value="2"/>
</dbReference>
<dbReference type="GO" id="GO:0005789">
    <property type="term" value="C:endoplasmic reticulum membrane"/>
    <property type="evidence" value="ECO:0007669"/>
    <property type="project" value="UniProtKB-SubCell"/>
</dbReference>
<reference evidence="19" key="2">
    <citation type="journal article" date="2013" name="Nat. Commun.">
        <title>Genome of the Chinese tree shrew.</title>
        <authorList>
            <person name="Fan Y."/>
            <person name="Huang Z.Y."/>
            <person name="Cao C.C."/>
            <person name="Chen C.S."/>
            <person name="Chen Y.X."/>
            <person name="Fan D.D."/>
            <person name="He J."/>
            <person name="Hou H.L."/>
            <person name="Hu L."/>
            <person name="Hu X.T."/>
            <person name="Jiang X.T."/>
            <person name="Lai R."/>
            <person name="Lang Y.S."/>
            <person name="Liang B."/>
            <person name="Liao S.G."/>
            <person name="Mu D."/>
            <person name="Ma Y.Y."/>
            <person name="Niu Y.Y."/>
            <person name="Sun X.Q."/>
            <person name="Xia J.Q."/>
            <person name="Xiao J."/>
            <person name="Xiong Z.Q."/>
            <person name="Xu L."/>
            <person name="Yang L."/>
            <person name="Zhang Y."/>
            <person name="Zhao W."/>
            <person name="Zhao X.D."/>
            <person name="Zheng Y.T."/>
            <person name="Zhou J.M."/>
            <person name="Zhu Y.B."/>
            <person name="Zhang G.J."/>
            <person name="Wang J."/>
            <person name="Yao Y.G."/>
        </authorList>
    </citation>
    <scope>NUCLEOTIDE SEQUENCE [LARGE SCALE GENOMIC DNA]</scope>
</reference>
<evidence type="ECO:0000256" key="16">
    <source>
        <dbReference type="SAM" id="Phobius"/>
    </source>
</evidence>
<dbReference type="EMBL" id="KB367803">
    <property type="protein sequence ID" value="ELV10369.1"/>
    <property type="molecule type" value="Genomic_DNA"/>
</dbReference>
<keyword evidence="19" id="KW-1185">Reference proteome</keyword>
<evidence type="ECO:0000256" key="6">
    <source>
        <dbReference type="ARBA" id="ARBA00022737"/>
    </source>
</evidence>
<dbReference type="GO" id="GO:0006488">
    <property type="term" value="P:dolichol-linked oligosaccharide biosynthetic process"/>
    <property type="evidence" value="ECO:0007669"/>
    <property type="project" value="InterPro"/>
</dbReference>
<protein>
    <recommendedName>
        <fullName evidence="11">Man(5)GlcNAc(2)-PP-dolichol translocation protein RFT1</fullName>
    </recommendedName>
    <alternativeName>
        <fullName evidence="12">Protein RFT1 homolog</fullName>
    </alternativeName>
</protein>
<evidence type="ECO:0000256" key="15">
    <source>
        <dbReference type="SAM" id="MobiDB-lite"/>
    </source>
</evidence>
<dbReference type="Pfam" id="PF00536">
    <property type="entry name" value="SAM_1"/>
    <property type="match status" value="1"/>
</dbReference>
<dbReference type="PROSITE" id="PS51079">
    <property type="entry name" value="MBT"/>
    <property type="match status" value="2"/>
</dbReference>
<dbReference type="Pfam" id="PF12140">
    <property type="entry name" value="SLED"/>
    <property type="match status" value="1"/>
</dbReference>
<evidence type="ECO:0000256" key="2">
    <source>
        <dbReference type="ARBA" id="ARBA00004477"/>
    </source>
</evidence>
<accession>L8Y5N7</accession>
<dbReference type="CDD" id="cd20111">
    <property type="entry name" value="MBT_SFMBT1_rpt1"/>
    <property type="match status" value="1"/>
</dbReference>
<feature type="domain" description="SAM" evidence="17">
    <location>
        <begin position="847"/>
        <end position="913"/>
    </location>
</feature>
<evidence type="ECO:0000256" key="12">
    <source>
        <dbReference type="ARBA" id="ARBA00044819"/>
    </source>
</evidence>
<comment type="pathway">
    <text evidence="3">Protein modification; protein glycosylation.</text>
</comment>
<feature type="transmembrane region" description="Helical" evidence="16">
    <location>
        <begin position="191"/>
        <end position="208"/>
    </location>
</feature>
<feature type="compositionally biased region" description="Basic residues" evidence="15">
    <location>
        <begin position="717"/>
        <end position="736"/>
    </location>
</feature>
<dbReference type="Pfam" id="PF04506">
    <property type="entry name" value="Rft-1"/>
    <property type="match status" value="2"/>
</dbReference>
<dbReference type="Gene3D" id="2.30.30.140">
    <property type="match status" value="2"/>
</dbReference>
<feature type="transmembrane region" description="Helical" evidence="16">
    <location>
        <begin position="107"/>
        <end position="135"/>
    </location>
</feature>
<feature type="transmembrane region" description="Helical" evidence="16">
    <location>
        <begin position="284"/>
        <end position="303"/>
    </location>
</feature>
<dbReference type="InterPro" id="IPR021987">
    <property type="entry name" value="SLED"/>
</dbReference>
<feature type="repeat" description="MBT" evidence="14">
    <location>
        <begin position="341"/>
        <end position="451"/>
    </location>
</feature>